<organism evidence="1 2">
    <name type="scientific">Halorubrum distributum JCM 13561</name>
    <dbReference type="NCBI Taxonomy" id="1227483"/>
    <lineage>
        <taxon>Archaea</taxon>
        <taxon>Methanobacteriati</taxon>
        <taxon>Methanobacteriota</taxon>
        <taxon>Stenosarchaea group</taxon>
        <taxon>Halobacteria</taxon>
        <taxon>Halobacteriales</taxon>
        <taxon>Haloferacaceae</taxon>
        <taxon>Halorubrum</taxon>
        <taxon>Halorubrum distributum group</taxon>
    </lineage>
</organism>
<protein>
    <submittedName>
        <fullName evidence="1">Uncharacterized protein</fullName>
    </submittedName>
</protein>
<reference evidence="1 2" key="1">
    <citation type="journal article" date="2014" name="PLoS Genet.">
        <title>Phylogenetically driven sequencing of extremely halophilic archaea reveals strategies for static and dynamic osmo-response.</title>
        <authorList>
            <person name="Becker E.A."/>
            <person name="Seitzer P.M."/>
            <person name="Tritt A."/>
            <person name="Larsen D."/>
            <person name="Krusor M."/>
            <person name="Yao A.I."/>
            <person name="Wu D."/>
            <person name="Madern D."/>
            <person name="Eisen J.A."/>
            <person name="Darling A.E."/>
            <person name="Facciotti M.T."/>
        </authorList>
    </citation>
    <scope>NUCLEOTIDE SEQUENCE [LARGE SCALE GENOMIC DNA]</scope>
    <source>
        <strain evidence="1 2">JCM 13561</strain>
    </source>
</reference>
<dbReference type="Proteomes" id="UP000011581">
    <property type="component" value="Unassembled WGS sequence"/>
</dbReference>
<evidence type="ECO:0000313" key="2">
    <source>
        <dbReference type="Proteomes" id="UP000011581"/>
    </source>
</evidence>
<evidence type="ECO:0000313" key="1">
    <source>
        <dbReference type="EMBL" id="EMA57490.1"/>
    </source>
</evidence>
<gene>
    <name evidence="1" type="ORF">C470_14528</name>
</gene>
<name>M0NLG0_9EURY</name>
<comment type="caution">
    <text evidence="1">The sequence shown here is derived from an EMBL/GenBank/DDBJ whole genome shotgun (WGS) entry which is preliminary data.</text>
</comment>
<sequence length="78" mass="8976">MLDQLSRRDKQRLAEGGFNLVRDELPDSCDADRNPYHVYSKQILFDFTCPDETIRGLQEGINILAQLEDALDSFTPPY</sequence>
<proteinExistence type="predicted"/>
<dbReference type="EMBL" id="AOJF01000057">
    <property type="protein sequence ID" value="EMA57490.1"/>
    <property type="molecule type" value="Genomic_DNA"/>
</dbReference>
<accession>M0NLG0</accession>
<dbReference type="AlphaFoldDB" id="M0NLG0"/>